<dbReference type="PIRSF" id="PIRSF001553">
    <property type="entry name" value="SucCS_alpha"/>
    <property type="match status" value="1"/>
</dbReference>
<evidence type="ECO:0000256" key="1">
    <source>
        <dbReference type="ARBA" id="ARBA00022598"/>
    </source>
</evidence>
<feature type="domain" description="CoA-binding" evidence="5">
    <location>
        <begin position="4"/>
        <end position="101"/>
    </location>
</feature>
<keyword evidence="1 6" id="KW-0436">Ligase</keyword>
<evidence type="ECO:0000256" key="4">
    <source>
        <dbReference type="PIRSR" id="PIRSR001553-1"/>
    </source>
</evidence>
<dbReference type="Gene3D" id="3.40.50.261">
    <property type="entry name" value="Succinyl-CoA synthetase domains"/>
    <property type="match status" value="1"/>
</dbReference>
<dbReference type="GO" id="GO:0004776">
    <property type="term" value="F:succinate-CoA ligase (GDP-forming) activity"/>
    <property type="evidence" value="ECO:0007669"/>
    <property type="project" value="TreeGrafter"/>
</dbReference>
<dbReference type="AlphaFoldDB" id="A0A2H0UM62"/>
<evidence type="ECO:0000256" key="2">
    <source>
        <dbReference type="ARBA" id="ARBA00022741"/>
    </source>
</evidence>
<evidence type="ECO:0000313" key="7">
    <source>
        <dbReference type="Proteomes" id="UP000229526"/>
    </source>
</evidence>
<dbReference type="PANTHER" id="PTHR11117:SF2">
    <property type="entry name" value="SUCCINATE--COA LIGASE [ADP_GDP-FORMING] SUBUNIT ALPHA, MITOCHONDRIAL"/>
    <property type="match status" value="1"/>
</dbReference>
<feature type="active site" description="Tele-phosphohistidine intermediate" evidence="4">
    <location>
        <position position="256"/>
    </location>
</feature>
<dbReference type="InterPro" id="IPR036291">
    <property type="entry name" value="NAD(P)-bd_dom_sf"/>
</dbReference>
<dbReference type="Gene3D" id="3.40.50.720">
    <property type="entry name" value="NAD(P)-binding Rossmann-like Domain"/>
    <property type="match status" value="1"/>
</dbReference>
<dbReference type="GO" id="GO:0006099">
    <property type="term" value="P:tricarboxylic acid cycle"/>
    <property type="evidence" value="ECO:0007669"/>
    <property type="project" value="TreeGrafter"/>
</dbReference>
<dbReference type="GO" id="GO:0004775">
    <property type="term" value="F:succinate-CoA ligase (ADP-forming) activity"/>
    <property type="evidence" value="ECO:0007669"/>
    <property type="project" value="TreeGrafter"/>
</dbReference>
<dbReference type="InterPro" id="IPR005811">
    <property type="entry name" value="SUCC_ACL_C"/>
</dbReference>
<accession>A0A2H0UM62</accession>
<evidence type="ECO:0000256" key="3">
    <source>
        <dbReference type="ARBA" id="ARBA00060724"/>
    </source>
</evidence>
<gene>
    <name evidence="6" type="ORF">COU11_00115</name>
</gene>
<dbReference type="GO" id="GO:0000166">
    <property type="term" value="F:nucleotide binding"/>
    <property type="evidence" value="ECO:0007669"/>
    <property type="project" value="UniProtKB-KW"/>
</dbReference>
<protein>
    <submittedName>
        <fullName evidence="6">Succinate--CoA ligase subunit alpha</fullName>
    </submittedName>
</protein>
<organism evidence="6 7">
    <name type="scientific">Candidatus Harrisonbacteria bacterium CG10_big_fil_rev_8_21_14_0_10_49_15</name>
    <dbReference type="NCBI Taxonomy" id="1974587"/>
    <lineage>
        <taxon>Bacteria</taxon>
        <taxon>Candidatus Harrisoniibacteriota</taxon>
    </lineage>
</organism>
<dbReference type="InterPro" id="IPR005810">
    <property type="entry name" value="CoA_lig_alpha"/>
</dbReference>
<evidence type="ECO:0000313" key="6">
    <source>
        <dbReference type="EMBL" id="PIR87504.1"/>
    </source>
</evidence>
<dbReference type="SMART" id="SM00881">
    <property type="entry name" value="CoA_binding"/>
    <property type="match status" value="1"/>
</dbReference>
<dbReference type="EMBL" id="PFBD01000001">
    <property type="protein sequence ID" value="PIR87504.1"/>
    <property type="molecule type" value="Genomic_DNA"/>
</dbReference>
<dbReference type="Pfam" id="PF00549">
    <property type="entry name" value="Ligase_CoA"/>
    <property type="match status" value="1"/>
</dbReference>
<dbReference type="FunFam" id="3.40.50.720:FF:000277">
    <property type="entry name" value="Succinate--CoA ligase [ADP-forming] subunit alpha"/>
    <property type="match status" value="1"/>
</dbReference>
<dbReference type="PRINTS" id="PR01798">
    <property type="entry name" value="SCOASYNTHASE"/>
</dbReference>
<dbReference type="PANTHER" id="PTHR11117">
    <property type="entry name" value="SUCCINYL-COA LIGASE SUBUNIT ALPHA"/>
    <property type="match status" value="1"/>
</dbReference>
<comment type="similarity">
    <text evidence="3">Belongs to the succinate/malate CoA ligase alpha subunit family.</text>
</comment>
<dbReference type="GO" id="GO:0009361">
    <property type="term" value="C:succinate-CoA ligase complex (ADP-forming)"/>
    <property type="evidence" value="ECO:0007669"/>
    <property type="project" value="TreeGrafter"/>
</dbReference>
<keyword evidence="2" id="KW-0547">Nucleotide-binding</keyword>
<comment type="caution">
    <text evidence="6">The sequence shown here is derived from an EMBL/GenBank/DDBJ whole genome shotgun (WGS) entry which is preliminary data.</text>
</comment>
<dbReference type="Pfam" id="PF02629">
    <property type="entry name" value="CoA_binding"/>
    <property type="match status" value="1"/>
</dbReference>
<dbReference type="SUPFAM" id="SSF51735">
    <property type="entry name" value="NAD(P)-binding Rossmann-fold domains"/>
    <property type="match status" value="1"/>
</dbReference>
<dbReference type="InterPro" id="IPR003781">
    <property type="entry name" value="CoA-bd"/>
</dbReference>
<name>A0A2H0UM62_9BACT</name>
<dbReference type="SUPFAM" id="SSF52210">
    <property type="entry name" value="Succinyl-CoA synthetase domains"/>
    <property type="match status" value="1"/>
</dbReference>
<dbReference type="InterPro" id="IPR016102">
    <property type="entry name" value="Succinyl-CoA_synth-like"/>
</dbReference>
<evidence type="ECO:0000259" key="5">
    <source>
        <dbReference type="SMART" id="SM00881"/>
    </source>
</evidence>
<sequence length="298" mass="30932">MSILVNEKTKVLIQGITGHEGSRAAKEMLAYGTQVVAGVTPGKGGQRVEGVPVYNTVAQAVDKHPEINTSLIVVPAFAVLDAALEAMLNGIQLVNILTELVPPRECAEIYAWSRRTGSRVIGPASVGIISPGKGKIGSIGSGGVSSIFKPGPIGVVSKSGGMTSEIAVILSRAGLGQSTALGIGGEQIIGSDFVDIMELFEADKQTKAIVMFGEVGGSYEERVAEYVLAGKLTKPIVAVIGGKFTNKLPQGTVLGHAGAIVGKGKGSYESKTKAMKRAGIRLANTLEEIPEIIKRITN</sequence>
<proteinExistence type="inferred from homology"/>
<reference evidence="7" key="1">
    <citation type="submission" date="2017-09" db="EMBL/GenBank/DDBJ databases">
        <title>Depth-based differentiation of microbial function through sediment-hosted aquifers and enrichment of novel symbionts in the deep terrestrial subsurface.</title>
        <authorList>
            <person name="Probst A.J."/>
            <person name="Ladd B."/>
            <person name="Jarett J.K."/>
            <person name="Geller-Mcgrath D.E."/>
            <person name="Sieber C.M.K."/>
            <person name="Emerson J.B."/>
            <person name="Anantharaman K."/>
            <person name="Thomas B.C."/>
            <person name="Malmstrom R."/>
            <person name="Stieglmeier M."/>
            <person name="Klingl A."/>
            <person name="Woyke T."/>
            <person name="Ryan C.M."/>
            <person name="Banfield J.F."/>
        </authorList>
    </citation>
    <scope>NUCLEOTIDE SEQUENCE [LARGE SCALE GENOMIC DNA]</scope>
</reference>
<dbReference type="Proteomes" id="UP000229526">
    <property type="component" value="Unassembled WGS sequence"/>
</dbReference>